<keyword evidence="1" id="KW-0812">Transmembrane</keyword>
<dbReference type="Proteomes" id="UP001314166">
    <property type="component" value="Unassembled WGS sequence"/>
</dbReference>
<feature type="transmembrane region" description="Helical" evidence="1">
    <location>
        <begin position="35"/>
        <end position="51"/>
    </location>
</feature>
<organism evidence="2 3">
    <name type="scientific">Fructobacillus evanidus</name>
    <dbReference type="NCBI Taxonomy" id="3064281"/>
    <lineage>
        <taxon>Bacteria</taxon>
        <taxon>Bacillati</taxon>
        <taxon>Bacillota</taxon>
        <taxon>Bacilli</taxon>
        <taxon>Lactobacillales</taxon>
        <taxon>Lactobacillaceae</taxon>
        <taxon>Fructobacillus</taxon>
    </lineage>
</organism>
<feature type="transmembrane region" description="Helical" evidence="1">
    <location>
        <begin position="7"/>
        <end position="23"/>
    </location>
</feature>
<evidence type="ECO:0000313" key="2">
    <source>
        <dbReference type="EMBL" id="CAK1248338.1"/>
    </source>
</evidence>
<comment type="caution">
    <text evidence="2">The sequence shown here is derived from an EMBL/GenBank/DDBJ whole genome shotgun (WGS) entry which is preliminary data.</text>
</comment>
<evidence type="ECO:0000256" key="1">
    <source>
        <dbReference type="SAM" id="Phobius"/>
    </source>
</evidence>
<gene>
    <name evidence="2" type="ORF">R55214_HHFBAMCI_01178</name>
</gene>
<name>A0ABM9MY16_9LACO</name>
<reference evidence="2 3" key="1">
    <citation type="submission" date="2023-10" db="EMBL/GenBank/DDBJ databases">
        <authorList>
            <person name="Botero Cardona J."/>
        </authorList>
    </citation>
    <scope>NUCLEOTIDE SEQUENCE [LARGE SCALE GENOMIC DNA]</scope>
    <source>
        <strain evidence="2 3">R-55214</strain>
    </source>
</reference>
<keyword evidence="1" id="KW-1133">Transmembrane helix</keyword>
<protein>
    <submittedName>
        <fullName evidence="2">Uncharacterized protein</fullName>
    </submittedName>
</protein>
<keyword evidence="1" id="KW-0472">Membrane</keyword>
<dbReference type="EMBL" id="CAUZMB010000007">
    <property type="protein sequence ID" value="CAK1248338.1"/>
    <property type="molecule type" value="Genomic_DNA"/>
</dbReference>
<sequence>MDLSKKIILFILIVFLITSHFHLLDNIIPVQYRDLAYIVAALIIICLVFIFKK</sequence>
<accession>A0ABM9MY16</accession>
<evidence type="ECO:0000313" key="3">
    <source>
        <dbReference type="Proteomes" id="UP001314166"/>
    </source>
</evidence>
<keyword evidence="3" id="KW-1185">Reference proteome</keyword>
<proteinExistence type="predicted"/>